<evidence type="ECO:0000313" key="4">
    <source>
        <dbReference type="Proteomes" id="UP001314903"/>
    </source>
</evidence>
<dbReference type="Proteomes" id="UP001314903">
    <property type="component" value="Unassembled WGS sequence"/>
</dbReference>
<dbReference type="GO" id="GO:0008233">
    <property type="term" value="F:peptidase activity"/>
    <property type="evidence" value="ECO:0007669"/>
    <property type="project" value="UniProtKB-KW"/>
</dbReference>
<keyword evidence="1" id="KW-0472">Membrane</keyword>
<keyword evidence="3" id="KW-0378">Hydrolase</keyword>
<sequence>MHEEIIFRLFVFSMFTYLISKNINSKEKAIFGGIVLSSLLFSLMHGGLNIVAFVFGAVLAYIFYNNGLIPAIIIHFLANLIPWTLFWNL</sequence>
<keyword evidence="3" id="KW-0645">Protease</keyword>
<keyword evidence="4" id="KW-1185">Reference proteome</keyword>
<dbReference type="EMBL" id="JAGGLI010000048">
    <property type="protein sequence ID" value="MBP2028931.1"/>
    <property type="molecule type" value="Genomic_DNA"/>
</dbReference>
<keyword evidence="1" id="KW-1133">Transmembrane helix</keyword>
<keyword evidence="1" id="KW-0812">Transmembrane</keyword>
<accession>A0ABS4KMC5</accession>
<feature type="transmembrane region" description="Helical" evidence="1">
    <location>
        <begin position="68"/>
        <end position="87"/>
    </location>
</feature>
<proteinExistence type="predicted"/>
<dbReference type="GO" id="GO:0006508">
    <property type="term" value="P:proteolysis"/>
    <property type="evidence" value="ECO:0007669"/>
    <property type="project" value="UniProtKB-KW"/>
</dbReference>
<feature type="transmembrane region" description="Helical" evidence="1">
    <location>
        <begin position="35"/>
        <end position="62"/>
    </location>
</feature>
<dbReference type="InterPro" id="IPR003675">
    <property type="entry name" value="Rce1/LyrA-like_dom"/>
</dbReference>
<dbReference type="Pfam" id="PF02517">
    <property type="entry name" value="Rce1-like"/>
    <property type="match status" value="1"/>
</dbReference>
<organism evidence="3 4">
    <name type="scientific">Acetoanaerobium pronyense</name>
    <dbReference type="NCBI Taxonomy" id="1482736"/>
    <lineage>
        <taxon>Bacteria</taxon>
        <taxon>Bacillati</taxon>
        <taxon>Bacillota</taxon>
        <taxon>Clostridia</taxon>
        <taxon>Peptostreptococcales</taxon>
        <taxon>Filifactoraceae</taxon>
        <taxon>Acetoanaerobium</taxon>
    </lineage>
</organism>
<reference evidence="3 4" key="1">
    <citation type="submission" date="2021-03" db="EMBL/GenBank/DDBJ databases">
        <title>Genomic Encyclopedia of Type Strains, Phase IV (KMG-IV): sequencing the most valuable type-strain genomes for metagenomic binning, comparative biology and taxonomic classification.</title>
        <authorList>
            <person name="Goeker M."/>
        </authorList>
    </citation>
    <scope>NUCLEOTIDE SEQUENCE [LARGE SCALE GENOMIC DNA]</scope>
    <source>
        <strain evidence="3 4">DSM 27512</strain>
    </source>
</reference>
<name>A0ABS4KMC5_9FIRM</name>
<evidence type="ECO:0000259" key="2">
    <source>
        <dbReference type="Pfam" id="PF02517"/>
    </source>
</evidence>
<evidence type="ECO:0000313" key="3">
    <source>
        <dbReference type="EMBL" id="MBP2028931.1"/>
    </source>
</evidence>
<comment type="caution">
    <text evidence="3">The sequence shown here is derived from an EMBL/GenBank/DDBJ whole genome shotgun (WGS) entry which is preliminary data.</text>
</comment>
<evidence type="ECO:0000256" key="1">
    <source>
        <dbReference type="SAM" id="Phobius"/>
    </source>
</evidence>
<protein>
    <submittedName>
        <fullName evidence="3">Membrane protease YdiL (CAAX protease family)</fullName>
    </submittedName>
</protein>
<feature type="domain" description="CAAX prenyl protease 2/Lysostaphin resistance protein A-like" evidence="2">
    <location>
        <begin position="3"/>
        <end position="81"/>
    </location>
</feature>
<gene>
    <name evidence="3" type="ORF">J2Z35_002769</name>
</gene>
<feature type="transmembrane region" description="Helical" evidence="1">
    <location>
        <begin position="6"/>
        <end position="23"/>
    </location>
</feature>